<keyword evidence="1" id="KW-0812">Transmembrane</keyword>
<evidence type="ECO:0000256" key="1">
    <source>
        <dbReference type="SAM" id="Phobius"/>
    </source>
</evidence>
<feature type="transmembrane region" description="Helical" evidence="1">
    <location>
        <begin position="146"/>
        <end position="164"/>
    </location>
</feature>
<feature type="transmembrane region" description="Helical" evidence="1">
    <location>
        <begin position="123"/>
        <end position="140"/>
    </location>
</feature>
<comment type="caution">
    <text evidence="2">The sequence shown here is derived from an EMBL/GenBank/DDBJ whole genome shotgun (WGS) entry which is preliminary data.</text>
</comment>
<feature type="transmembrane region" description="Helical" evidence="1">
    <location>
        <begin position="12"/>
        <end position="32"/>
    </location>
</feature>
<organism evidence="2 3">
    <name type="scientific">Catenibacillus scindens</name>
    <dbReference type="NCBI Taxonomy" id="673271"/>
    <lineage>
        <taxon>Bacteria</taxon>
        <taxon>Bacillati</taxon>
        <taxon>Bacillota</taxon>
        <taxon>Clostridia</taxon>
        <taxon>Lachnospirales</taxon>
        <taxon>Lachnospiraceae</taxon>
        <taxon>Catenibacillus</taxon>
    </lineage>
</organism>
<protein>
    <submittedName>
        <fullName evidence="2">Uncharacterized protein</fullName>
    </submittedName>
</protein>
<accession>A0A7W8H7W0</accession>
<gene>
    <name evidence="2" type="ORF">HNP82_000462</name>
</gene>
<dbReference type="EMBL" id="JACHFW010000001">
    <property type="protein sequence ID" value="MBB5263368.1"/>
    <property type="molecule type" value="Genomic_DNA"/>
</dbReference>
<proteinExistence type="predicted"/>
<evidence type="ECO:0000313" key="3">
    <source>
        <dbReference type="Proteomes" id="UP000543642"/>
    </source>
</evidence>
<keyword evidence="3" id="KW-1185">Reference proteome</keyword>
<sequence length="176" mass="19996">MSRWKNRILNPLIMFLAGLASGFIVKEIDIHFYAQHFGISLSEIFSQAGVWVLIGVAISLFSRNRKYAMANIFTYCAGMLITYYLTAMWTHSVYGWTFIKGWAVFACLSPVMAYIVTLTKGRGFLPMVIKIGIFAGYIGLNILLGGFIKIYDILFLILLVYLLFIKNFTQTGERDD</sequence>
<dbReference type="Proteomes" id="UP000543642">
    <property type="component" value="Unassembled WGS sequence"/>
</dbReference>
<feature type="transmembrane region" description="Helical" evidence="1">
    <location>
        <begin position="68"/>
        <end position="87"/>
    </location>
</feature>
<feature type="transmembrane region" description="Helical" evidence="1">
    <location>
        <begin position="93"/>
        <end position="116"/>
    </location>
</feature>
<keyword evidence="1" id="KW-0472">Membrane</keyword>
<feature type="transmembrane region" description="Helical" evidence="1">
    <location>
        <begin position="44"/>
        <end position="61"/>
    </location>
</feature>
<name>A0A7W8H7W0_9FIRM</name>
<keyword evidence="1" id="KW-1133">Transmembrane helix</keyword>
<reference evidence="2 3" key="1">
    <citation type="submission" date="2020-08" db="EMBL/GenBank/DDBJ databases">
        <title>Genomic Encyclopedia of Type Strains, Phase IV (KMG-IV): sequencing the most valuable type-strain genomes for metagenomic binning, comparative biology and taxonomic classification.</title>
        <authorList>
            <person name="Goeker M."/>
        </authorList>
    </citation>
    <scope>NUCLEOTIDE SEQUENCE [LARGE SCALE GENOMIC DNA]</scope>
    <source>
        <strain evidence="2 3">DSM 106146</strain>
    </source>
</reference>
<evidence type="ECO:0000313" key="2">
    <source>
        <dbReference type="EMBL" id="MBB5263368.1"/>
    </source>
</evidence>
<dbReference type="AlphaFoldDB" id="A0A7W8H7W0"/>
<dbReference type="RefSeq" id="WP_183771011.1">
    <property type="nucleotide sequence ID" value="NZ_JACHFW010000001.1"/>
</dbReference>